<sequence>MNQHMPKVYTCIIKYDDEVPSEGFCCEIVKGLFIATDKIGQTYVIKELDHSGTGSIIESHRPQYLIYTRSNEDENSYILKMKINSFDDGAVVSLKIYNPDGTITNVDPSNEDFHTIFAKCLRDDPIIRDQIKALYMYDGPLMLHILSFIPRLVYLFKVVVYKGESSQYGDIPYILHAPIILANDPSHPIQFKYEVITSQSTIHAKPCTITCVFTPNPGETHTESMEGIYYQVLPRLIIATDQLKQMYPTPEEIPGETPYRRYVIYTYAEGGEHTKFAEIYASDYGGARRIFIYEDKTVINIDVNTSTAFATFLRKNPHVCNVIASSNMTDDQLFDHIMRFIPRLVYLSNVTSQVAETYSDSVLYTLYARIPSTNNKKNYDQVPISSLQTYNLIYALRVYFDRCIEWKYIGTSCNPEFQLLPVFTLESTGDPSQNEMVNNLMTDSIIGHHIIHHLHHSDRNYKSLLNLCIIEPILLSKMNKLGKKIELTDVYNRLLEKLPFETILI</sequence>
<accession>A0A6C0E8J2</accession>
<proteinExistence type="predicted"/>
<protein>
    <submittedName>
        <fullName evidence="1">Uncharacterized protein</fullName>
    </submittedName>
</protein>
<dbReference type="EMBL" id="MN739751">
    <property type="protein sequence ID" value="QHT24941.1"/>
    <property type="molecule type" value="Genomic_DNA"/>
</dbReference>
<name>A0A6C0E8J2_9ZZZZ</name>
<organism evidence="1">
    <name type="scientific">viral metagenome</name>
    <dbReference type="NCBI Taxonomy" id="1070528"/>
    <lineage>
        <taxon>unclassified sequences</taxon>
        <taxon>metagenomes</taxon>
        <taxon>organismal metagenomes</taxon>
    </lineage>
</organism>
<evidence type="ECO:0000313" key="1">
    <source>
        <dbReference type="EMBL" id="QHT24941.1"/>
    </source>
</evidence>
<reference evidence="1" key="1">
    <citation type="journal article" date="2020" name="Nature">
        <title>Giant virus diversity and host interactions through global metagenomics.</title>
        <authorList>
            <person name="Schulz F."/>
            <person name="Roux S."/>
            <person name="Paez-Espino D."/>
            <person name="Jungbluth S."/>
            <person name="Walsh D.A."/>
            <person name="Denef V.J."/>
            <person name="McMahon K.D."/>
            <person name="Konstantinidis K.T."/>
            <person name="Eloe-Fadrosh E.A."/>
            <person name="Kyrpides N.C."/>
            <person name="Woyke T."/>
        </authorList>
    </citation>
    <scope>NUCLEOTIDE SEQUENCE</scope>
    <source>
        <strain evidence="1">GVMAG-M-3300023179-150</strain>
    </source>
</reference>
<dbReference type="AlphaFoldDB" id="A0A6C0E8J2"/>